<comment type="cofactor">
    <cofactor evidence="1 9">
        <name>Zn(2+)</name>
        <dbReference type="ChEBI" id="CHEBI:29105"/>
    </cofactor>
</comment>
<name>E3JCU6_PSEI1</name>
<dbReference type="InterPro" id="IPR002328">
    <property type="entry name" value="ADH_Zn_CS"/>
</dbReference>
<comment type="similarity">
    <text evidence="2 9">Belongs to the zinc-containing alcohol dehydrogenase family.</text>
</comment>
<dbReference type="Pfam" id="PF08240">
    <property type="entry name" value="ADH_N"/>
    <property type="match status" value="1"/>
</dbReference>
<evidence type="ECO:0000256" key="8">
    <source>
        <dbReference type="ARBA" id="ARBA00049243"/>
    </source>
</evidence>
<comment type="catalytic activity">
    <reaction evidence="8">
        <text>a primary alcohol + NAD(+) = an aldehyde + NADH + H(+)</text>
        <dbReference type="Rhea" id="RHEA:10736"/>
        <dbReference type="ChEBI" id="CHEBI:15378"/>
        <dbReference type="ChEBI" id="CHEBI:15734"/>
        <dbReference type="ChEBI" id="CHEBI:17478"/>
        <dbReference type="ChEBI" id="CHEBI:57540"/>
        <dbReference type="ChEBI" id="CHEBI:57945"/>
        <dbReference type="EC" id="1.1.1.1"/>
    </reaction>
</comment>
<organism evidence="11 12">
    <name type="scientific">Pseudofrankia inefficax (strain DSM 45817 / CECT 9037 / DDB 130130 / EuI1c)</name>
    <name type="common">Frankia inefficax</name>
    <dbReference type="NCBI Taxonomy" id="298654"/>
    <lineage>
        <taxon>Bacteria</taxon>
        <taxon>Bacillati</taxon>
        <taxon>Actinomycetota</taxon>
        <taxon>Actinomycetes</taxon>
        <taxon>Frankiales</taxon>
        <taxon>Frankiaceae</taxon>
        <taxon>Pseudofrankia</taxon>
    </lineage>
</organism>
<proteinExistence type="inferred from homology"/>
<evidence type="ECO:0000256" key="4">
    <source>
        <dbReference type="ARBA" id="ARBA00022723"/>
    </source>
</evidence>
<evidence type="ECO:0000256" key="9">
    <source>
        <dbReference type="RuleBase" id="RU361277"/>
    </source>
</evidence>
<dbReference type="EMBL" id="CP002299">
    <property type="protein sequence ID" value="ADP79936.1"/>
    <property type="molecule type" value="Genomic_DNA"/>
</dbReference>
<dbReference type="EC" id="1.1.1.1" evidence="3"/>
<dbReference type="RefSeq" id="WP_013423055.1">
    <property type="nucleotide sequence ID" value="NC_014666.1"/>
</dbReference>
<evidence type="ECO:0000256" key="7">
    <source>
        <dbReference type="ARBA" id="ARBA00049164"/>
    </source>
</evidence>
<dbReference type="InterPro" id="IPR020843">
    <property type="entry name" value="ER"/>
</dbReference>
<dbReference type="PROSITE" id="PS00059">
    <property type="entry name" value="ADH_ZINC"/>
    <property type="match status" value="1"/>
</dbReference>
<dbReference type="InterPro" id="IPR036291">
    <property type="entry name" value="NAD(P)-bd_dom_sf"/>
</dbReference>
<dbReference type="SUPFAM" id="SSF51735">
    <property type="entry name" value="NAD(P)-binding Rossmann-fold domains"/>
    <property type="match status" value="1"/>
</dbReference>
<dbReference type="InterPro" id="IPR013154">
    <property type="entry name" value="ADH-like_N"/>
</dbReference>
<dbReference type="AlphaFoldDB" id="E3JCU6"/>
<dbReference type="InterPro" id="IPR013149">
    <property type="entry name" value="ADH-like_C"/>
</dbReference>
<dbReference type="GO" id="GO:0008270">
    <property type="term" value="F:zinc ion binding"/>
    <property type="evidence" value="ECO:0007669"/>
    <property type="project" value="InterPro"/>
</dbReference>
<dbReference type="InterPro" id="IPR011032">
    <property type="entry name" value="GroES-like_sf"/>
</dbReference>
<dbReference type="Gene3D" id="3.40.50.720">
    <property type="entry name" value="NAD(P)-binding Rossmann-like Domain"/>
    <property type="match status" value="1"/>
</dbReference>
<evidence type="ECO:0000256" key="5">
    <source>
        <dbReference type="ARBA" id="ARBA00022833"/>
    </source>
</evidence>
<dbReference type="GO" id="GO:0004022">
    <property type="term" value="F:alcohol dehydrogenase (NAD+) activity"/>
    <property type="evidence" value="ECO:0007669"/>
    <property type="project" value="UniProtKB-EC"/>
</dbReference>
<evidence type="ECO:0000313" key="12">
    <source>
        <dbReference type="Proteomes" id="UP000002484"/>
    </source>
</evidence>
<dbReference type="SUPFAM" id="SSF50129">
    <property type="entry name" value="GroES-like"/>
    <property type="match status" value="1"/>
</dbReference>
<evidence type="ECO:0000256" key="3">
    <source>
        <dbReference type="ARBA" id="ARBA00013190"/>
    </source>
</evidence>
<protein>
    <recommendedName>
        <fullName evidence="3">alcohol dehydrogenase</fullName>
        <ecNumber evidence="3">1.1.1.1</ecNumber>
    </recommendedName>
</protein>
<dbReference type="GO" id="GO:0005737">
    <property type="term" value="C:cytoplasm"/>
    <property type="evidence" value="ECO:0007669"/>
    <property type="project" value="TreeGrafter"/>
</dbReference>
<sequence length="354" mass="35333">MTSSGGMPAYRITAWLRPPHLVEAPVPMPGPGEVLVAVAANGLCHSDLTMSQIPGEIGDLIGWRVPFTLGHEIAGTIVEAGPDAADAPAVGTAVALVSPTSCGRCAYCLAGRDSACPNGLAGRGYGRDGGLAPYVVAPVRALIPLNGLDPVAAAPLTDAGATSYHAVRRVLPVLEPGSTAVVLGAGGLGGFAIQHLKACSPARVVAVDVSPARLATAAELGADETLPGVGDDPGATTGALRELTGGDGAAAVLDFVGTDTTITAGIGAVRPCGAFGLVGSAGGRLRAGWYGGLPREAEVFTFQGSTIADAHAVVALAAAGRIRSLVEVFTLDQVADAYRALDEATLRGRAVVTP</sequence>
<dbReference type="KEGG" id="fri:FraEuI1c_1885"/>
<evidence type="ECO:0000313" key="11">
    <source>
        <dbReference type="EMBL" id="ADP79936.1"/>
    </source>
</evidence>
<evidence type="ECO:0000256" key="1">
    <source>
        <dbReference type="ARBA" id="ARBA00001947"/>
    </source>
</evidence>
<keyword evidence="12" id="KW-1185">Reference proteome</keyword>
<dbReference type="HOGENOM" id="CLU_026673_11_2_11"/>
<comment type="catalytic activity">
    <reaction evidence="7">
        <text>a secondary alcohol + NAD(+) = a ketone + NADH + H(+)</text>
        <dbReference type="Rhea" id="RHEA:10740"/>
        <dbReference type="ChEBI" id="CHEBI:15378"/>
        <dbReference type="ChEBI" id="CHEBI:17087"/>
        <dbReference type="ChEBI" id="CHEBI:35681"/>
        <dbReference type="ChEBI" id="CHEBI:57540"/>
        <dbReference type="ChEBI" id="CHEBI:57945"/>
        <dbReference type="EC" id="1.1.1.1"/>
    </reaction>
</comment>
<dbReference type="Pfam" id="PF00107">
    <property type="entry name" value="ADH_zinc_N"/>
    <property type="match status" value="1"/>
</dbReference>
<dbReference type="Proteomes" id="UP000002484">
    <property type="component" value="Chromosome"/>
</dbReference>
<evidence type="ECO:0000256" key="2">
    <source>
        <dbReference type="ARBA" id="ARBA00008072"/>
    </source>
</evidence>
<keyword evidence="4 9" id="KW-0479">Metal-binding</keyword>
<dbReference type="eggNOG" id="COG1064">
    <property type="taxonomic scope" value="Bacteria"/>
</dbReference>
<dbReference type="STRING" id="298654.FraEuI1c_1885"/>
<dbReference type="OrthoDB" id="334894at2"/>
<feature type="domain" description="Enoyl reductase (ER)" evidence="10">
    <location>
        <begin position="14"/>
        <end position="352"/>
    </location>
</feature>
<dbReference type="InParanoid" id="E3JCU6"/>
<dbReference type="PANTHER" id="PTHR42940:SF8">
    <property type="entry name" value="VACUOLAR PROTEIN SORTING-ASSOCIATED PROTEIN 11"/>
    <property type="match status" value="1"/>
</dbReference>
<evidence type="ECO:0000259" key="10">
    <source>
        <dbReference type="SMART" id="SM00829"/>
    </source>
</evidence>
<reference evidence="11 12" key="1">
    <citation type="submission" date="2010-10" db="EMBL/GenBank/DDBJ databases">
        <title>Complete sequence of Frankia sp. EuI1c.</title>
        <authorList>
            <consortium name="US DOE Joint Genome Institute"/>
            <person name="Lucas S."/>
            <person name="Copeland A."/>
            <person name="Lapidus A."/>
            <person name="Cheng J.-F."/>
            <person name="Bruce D."/>
            <person name="Goodwin L."/>
            <person name="Pitluck S."/>
            <person name="Chertkov O."/>
            <person name="Detter J.C."/>
            <person name="Han C."/>
            <person name="Tapia R."/>
            <person name="Land M."/>
            <person name="Hauser L."/>
            <person name="Jeffries C."/>
            <person name="Kyrpides N."/>
            <person name="Ivanova N."/>
            <person name="Mikhailova N."/>
            <person name="Beauchemin N."/>
            <person name="Sen A."/>
            <person name="Sur S.A."/>
            <person name="Gtari M."/>
            <person name="Wall L."/>
            <person name="Tisa L."/>
            <person name="Woyke T."/>
        </authorList>
    </citation>
    <scope>NUCLEOTIDE SEQUENCE [LARGE SCALE GENOMIC DNA]</scope>
    <source>
        <strain evidence="12">DSM 45817 / CECT 9037 / EuI1c</strain>
    </source>
</reference>
<evidence type="ECO:0000256" key="6">
    <source>
        <dbReference type="ARBA" id="ARBA00023002"/>
    </source>
</evidence>
<dbReference type="SMART" id="SM00829">
    <property type="entry name" value="PKS_ER"/>
    <property type="match status" value="1"/>
</dbReference>
<keyword evidence="6" id="KW-0560">Oxidoreductase</keyword>
<accession>E3JCU6</accession>
<gene>
    <name evidence="11" type="ordered locus">FraEuI1c_1885</name>
</gene>
<keyword evidence="5 9" id="KW-0862">Zinc</keyword>
<dbReference type="Gene3D" id="3.90.180.10">
    <property type="entry name" value="Medium-chain alcohol dehydrogenases, catalytic domain"/>
    <property type="match status" value="1"/>
</dbReference>
<dbReference type="PANTHER" id="PTHR42940">
    <property type="entry name" value="ALCOHOL DEHYDROGENASE 1-RELATED"/>
    <property type="match status" value="1"/>
</dbReference>